<dbReference type="EMBL" id="BQKI01000008">
    <property type="protein sequence ID" value="GJM99790.1"/>
    <property type="molecule type" value="Genomic_DNA"/>
</dbReference>
<dbReference type="AlphaFoldDB" id="A0AAV5CNZ2"/>
<sequence length="334" mass="36828">MYECSGGHVEGRPSRHRRGSPSYKLFVFGDSFVDVGNINKTENSLMSRSWYYPYGSSDAANHKRPTGRFSDGVVQSDLVAEILGLEESPPAFRTLGPNDEVDPSGVNFAVGGTGVSLGTPTLRQQVEQLRSLMRSGAIRKRDLDDSVALISISAGRDYARISGSRSSSDEMMNLSRSVTNEMKNMVKRLQDIGVSKVLVNSMPPLGCTPWESVYNNYTRCGSNGNMMSDVHNTALRQTLSEEDGVLLLDLNYAFKGFVEDGGAGQEQFTSKLAPCCYSSVRGGYCGQVDSRGRKQYSLCDNSEDFFFWDYMHPTQAAWKAVMSLLGDPIRDFLD</sequence>
<dbReference type="PANTHER" id="PTHR46020:SF15">
    <property type="entry name" value="SGNH HYDROLASE-TYPE ESTERASE DOMAIN-CONTAINING PROTEIN"/>
    <property type="match status" value="1"/>
</dbReference>
<dbReference type="Gene3D" id="3.40.50.1110">
    <property type="entry name" value="SGNH hydrolase"/>
    <property type="match status" value="1"/>
</dbReference>
<protein>
    <recommendedName>
        <fullName evidence="6">GDSL esterase/lipase</fullName>
    </recommendedName>
</protein>
<dbReference type="InterPro" id="IPR036514">
    <property type="entry name" value="SGNH_hydro_sf"/>
</dbReference>
<evidence type="ECO:0008006" key="6">
    <source>
        <dbReference type="Google" id="ProtNLM"/>
    </source>
</evidence>
<organism evidence="4 5">
    <name type="scientific">Eleusine coracana subsp. coracana</name>
    <dbReference type="NCBI Taxonomy" id="191504"/>
    <lineage>
        <taxon>Eukaryota</taxon>
        <taxon>Viridiplantae</taxon>
        <taxon>Streptophyta</taxon>
        <taxon>Embryophyta</taxon>
        <taxon>Tracheophyta</taxon>
        <taxon>Spermatophyta</taxon>
        <taxon>Magnoliopsida</taxon>
        <taxon>Liliopsida</taxon>
        <taxon>Poales</taxon>
        <taxon>Poaceae</taxon>
        <taxon>PACMAD clade</taxon>
        <taxon>Chloridoideae</taxon>
        <taxon>Cynodonteae</taxon>
        <taxon>Eleusininae</taxon>
        <taxon>Eleusine</taxon>
    </lineage>
</organism>
<reference evidence="4" key="1">
    <citation type="journal article" date="2018" name="DNA Res.">
        <title>Multiple hybrid de novo genome assembly of finger millet, an orphan allotetraploid crop.</title>
        <authorList>
            <person name="Hatakeyama M."/>
            <person name="Aluri S."/>
            <person name="Balachadran M.T."/>
            <person name="Sivarajan S.R."/>
            <person name="Patrignani A."/>
            <person name="Gruter S."/>
            <person name="Poveda L."/>
            <person name="Shimizu-Inatsugi R."/>
            <person name="Baeten J."/>
            <person name="Francoijs K.J."/>
            <person name="Nataraja K.N."/>
            <person name="Reddy Y.A.N."/>
            <person name="Phadnis S."/>
            <person name="Ravikumar R.L."/>
            <person name="Schlapbach R."/>
            <person name="Sreeman S.M."/>
            <person name="Shimizu K.K."/>
        </authorList>
    </citation>
    <scope>NUCLEOTIDE SEQUENCE</scope>
</reference>
<gene>
    <name evidence="4" type="primary">ga16924</name>
    <name evidence="4" type="ORF">PR202_ga16924</name>
</gene>
<evidence type="ECO:0000313" key="4">
    <source>
        <dbReference type="EMBL" id="GJM99790.1"/>
    </source>
</evidence>
<comment type="caution">
    <text evidence="4">The sequence shown here is derived from an EMBL/GenBank/DDBJ whole genome shotgun (WGS) entry which is preliminary data.</text>
</comment>
<name>A0AAV5CNZ2_ELECO</name>
<dbReference type="InterPro" id="IPR001087">
    <property type="entry name" value="GDSL"/>
</dbReference>
<evidence type="ECO:0000256" key="2">
    <source>
        <dbReference type="ARBA" id="ARBA00022801"/>
    </source>
</evidence>
<keyword evidence="2" id="KW-0378">Hydrolase</keyword>
<evidence type="ECO:0000313" key="5">
    <source>
        <dbReference type="Proteomes" id="UP001054889"/>
    </source>
</evidence>
<dbReference type="SUPFAM" id="SSF52266">
    <property type="entry name" value="SGNH hydrolase"/>
    <property type="match status" value="1"/>
</dbReference>
<evidence type="ECO:0000256" key="3">
    <source>
        <dbReference type="ARBA" id="ARBA00023098"/>
    </source>
</evidence>
<proteinExistence type="inferred from homology"/>
<dbReference type="Proteomes" id="UP001054889">
    <property type="component" value="Unassembled WGS sequence"/>
</dbReference>
<dbReference type="GO" id="GO:0016788">
    <property type="term" value="F:hydrolase activity, acting on ester bonds"/>
    <property type="evidence" value="ECO:0007669"/>
    <property type="project" value="InterPro"/>
</dbReference>
<keyword evidence="5" id="KW-1185">Reference proteome</keyword>
<dbReference type="Pfam" id="PF00657">
    <property type="entry name" value="Lipase_GDSL"/>
    <property type="match status" value="1"/>
</dbReference>
<comment type="similarity">
    <text evidence="1">Belongs to the 'GDSL' lipolytic enzyme family.</text>
</comment>
<dbReference type="PANTHER" id="PTHR46020">
    <property type="entry name" value="OSJNBB0059K02.9 PROTEIN"/>
    <property type="match status" value="1"/>
</dbReference>
<dbReference type="GO" id="GO:0006629">
    <property type="term" value="P:lipid metabolic process"/>
    <property type="evidence" value="ECO:0007669"/>
    <property type="project" value="UniProtKB-KW"/>
</dbReference>
<reference evidence="4" key="2">
    <citation type="submission" date="2021-12" db="EMBL/GenBank/DDBJ databases">
        <title>Resequencing data analysis of finger millet.</title>
        <authorList>
            <person name="Hatakeyama M."/>
            <person name="Aluri S."/>
            <person name="Balachadran M.T."/>
            <person name="Sivarajan S.R."/>
            <person name="Poveda L."/>
            <person name="Shimizu-Inatsugi R."/>
            <person name="Schlapbach R."/>
            <person name="Sreeman S.M."/>
            <person name="Shimizu K.K."/>
        </authorList>
    </citation>
    <scope>NUCLEOTIDE SEQUENCE</scope>
</reference>
<evidence type="ECO:0000256" key="1">
    <source>
        <dbReference type="ARBA" id="ARBA00008668"/>
    </source>
</evidence>
<accession>A0AAV5CNZ2</accession>
<keyword evidence="3" id="KW-0443">Lipid metabolism</keyword>